<evidence type="ECO:0000256" key="1">
    <source>
        <dbReference type="SAM" id="MobiDB-lite"/>
    </source>
</evidence>
<dbReference type="AlphaFoldDB" id="A0A8D8MPF6"/>
<protein>
    <submittedName>
        <fullName evidence="2">(northern house mosquito) hypothetical protein</fullName>
    </submittedName>
</protein>
<evidence type="ECO:0000313" key="2">
    <source>
        <dbReference type="EMBL" id="CAG6535703.1"/>
    </source>
</evidence>
<feature type="compositionally biased region" description="Low complexity" evidence="1">
    <location>
        <begin position="30"/>
        <end position="44"/>
    </location>
</feature>
<sequence length="196" mass="21636">MSTEPVVELPLEERTAVRRRLGPTSGYRISNNRRTTNSSNNHNHTTSRKRVAVAREVPPCWVTEASRPTTRTQLLCHIINITSHSSSSSITAAITSSRRRCRIITTNRNSNKVTKLRRTSACARTVMPITTSNSNNKRTMETVATAACRTTAAGTRTCPVVRGHRTSRGVTRDEEKTTWTAAVALCTLTQASERAT</sequence>
<feature type="region of interest" description="Disordered" evidence="1">
    <location>
        <begin position="18"/>
        <end position="50"/>
    </location>
</feature>
<reference evidence="2" key="1">
    <citation type="submission" date="2021-05" db="EMBL/GenBank/DDBJ databases">
        <authorList>
            <person name="Alioto T."/>
            <person name="Alioto T."/>
            <person name="Gomez Garrido J."/>
        </authorList>
    </citation>
    <scope>NUCLEOTIDE SEQUENCE</scope>
</reference>
<dbReference type="EMBL" id="HBUE01213821">
    <property type="protein sequence ID" value="CAG6535705.1"/>
    <property type="molecule type" value="Transcribed_RNA"/>
</dbReference>
<proteinExistence type="predicted"/>
<dbReference type="EMBL" id="HBUE01320327">
    <property type="protein sequence ID" value="CAG6587691.1"/>
    <property type="molecule type" value="Transcribed_RNA"/>
</dbReference>
<name>A0A8D8MPF6_CULPI</name>
<dbReference type="EMBL" id="HBUE01213820">
    <property type="protein sequence ID" value="CAG6535703.1"/>
    <property type="molecule type" value="Transcribed_RNA"/>
</dbReference>
<organism evidence="2">
    <name type="scientific">Culex pipiens</name>
    <name type="common">House mosquito</name>
    <dbReference type="NCBI Taxonomy" id="7175"/>
    <lineage>
        <taxon>Eukaryota</taxon>
        <taxon>Metazoa</taxon>
        <taxon>Ecdysozoa</taxon>
        <taxon>Arthropoda</taxon>
        <taxon>Hexapoda</taxon>
        <taxon>Insecta</taxon>
        <taxon>Pterygota</taxon>
        <taxon>Neoptera</taxon>
        <taxon>Endopterygota</taxon>
        <taxon>Diptera</taxon>
        <taxon>Nematocera</taxon>
        <taxon>Culicoidea</taxon>
        <taxon>Culicidae</taxon>
        <taxon>Culicinae</taxon>
        <taxon>Culicini</taxon>
        <taxon>Culex</taxon>
        <taxon>Culex</taxon>
    </lineage>
</organism>
<accession>A0A8D8MPF6</accession>
<dbReference type="EMBL" id="HBUE01320328">
    <property type="protein sequence ID" value="CAG6587693.1"/>
    <property type="molecule type" value="Transcribed_RNA"/>
</dbReference>
<dbReference type="EMBL" id="HBUE01213824">
    <property type="protein sequence ID" value="CAG6535707.1"/>
    <property type="molecule type" value="Transcribed_RNA"/>
</dbReference>
<dbReference type="EMBL" id="HBUE01320331">
    <property type="protein sequence ID" value="CAG6587695.1"/>
    <property type="molecule type" value="Transcribed_RNA"/>
</dbReference>